<dbReference type="SUPFAM" id="SSF52833">
    <property type="entry name" value="Thioredoxin-like"/>
    <property type="match status" value="1"/>
</dbReference>
<proteinExistence type="predicted"/>
<dbReference type="InterPro" id="IPR013783">
    <property type="entry name" value="Ig-like_fold"/>
</dbReference>
<reference evidence="3" key="1">
    <citation type="submission" date="2017-01" db="EMBL/GenBank/DDBJ databases">
        <authorList>
            <person name="Varghese N."/>
            <person name="Submissions S."/>
        </authorList>
    </citation>
    <scope>NUCLEOTIDE SEQUENCE [LARGE SCALE GENOMIC DNA]</scope>
    <source>
        <strain evidence="3">DSM 21054</strain>
    </source>
</reference>
<dbReference type="STRING" id="477680.SAMN05421788_10613"/>
<protein>
    <submittedName>
        <fullName evidence="2">Thioredoxin-related protein</fullName>
    </submittedName>
</protein>
<dbReference type="PANTHER" id="PTHR37833:SF1">
    <property type="entry name" value="SIGNAL PEPTIDE PROTEIN"/>
    <property type="match status" value="1"/>
</dbReference>
<dbReference type="InterPro" id="IPR011467">
    <property type="entry name" value="DUF1573"/>
</dbReference>
<dbReference type="KEGG" id="fln:FLA_1951"/>
<dbReference type="Pfam" id="PF07610">
    <property type="entry name" value="DUF1573"/>
    <property type="match status" value="1"/>
</dbReference>
<dbReference type="Gene3D" id="3.40.30.10">
    <property type="entry name" value="Glutaredoxin"/>
    <property type="match status" value="1"/>
</dbReference>
<organism evidence="2 3">
    <name type="scientific">Filimonas lacunae</name>
    <dbReference type="NCBI Taxonomy" id="477680"/>
    <lineage>
        <taxon>Bacteria</taxon>
        <taxon>Pseudomonadati</taxon>
        <taxon>Bacteroidota</taxon>
        <taxon>Chitinophagia</taxon>
        <taxon>Chitinophagales</taxon>
        <taxon>Chitinophagaceae</taxon>
        <taxon>Filimonas</taxon>
    </lineage>
</organism>
<dbReference type="EMBL" id="FTOR01000006">
    <property type="protein sequence ID" value="SIT23818.1"/>
    <property type="molecule type" value="Genomic_DNA"/>
</dbReference>
<dbReference type="PANTHER" id="PTHR37833">
    <property type="entry name" value="LIPOPROTEIN-RELATED"/>
    <property type="match status" value="1"/>
</dbReference>
<feature type="signal peptide" evidence="1">
    <location>
        <begin position="1"/>
        <end position="20"/>
    </location>
</feature>
<keyword evidence="1" id="KW-0732">Signal</keyword>
<sequence>MLLKTPFPWLLFFCTLFLNACQNKKEPAILRNVSLNEALQAAKDNQKGLLLLSGQTDCHVCKLFETDYITNQAFKNIIDSNFVVARINFTDSGQQWLAALLHSGTFPTFAVLDKQLQTKAVIAGNISLADMRKYVAGIAAGNSYVEMTRFKDSSQVSKAEYIRATNANFQDKAKTDSIFAKIITAPLFMQAYAKLLETHVQQRPSFYNQQLTARFFRFTGDTLRARQYATVALSGITPLTALLNVQALKEMRLIIDPAYNEKNEPFIHAISDTAHMGIVKNHSTTSVPYPITNTGKKPLVIQAVYTDCACTAATFDKAAILPGDSSVVHLTFSAKGEGNVRRTLRIYSNAANNPLQATLTGEVAP</sequence>
<feature type="chain" id="PRO_5030022851" evidence="1">
    <location>
        <begin position="21"/>
        <end position="365"/>
    </location>
</feature>
<dbReference type="Gene3D" id="2.60.40.10">
    <property type="entry name" value="Immunoglobulins"/>
    <property type="match status" value="1"/>
</dbReference>
<name>A0A173MES6_9BACT</name>
<dbReference type="InterPro" id="IPR036249">
    <property type="entry name" value="Thioredoxin-like_sf"/>
</dbReference>
<dbReference type="Proteomes" id="UP000186917">
    <property type="component" value="Unassembled WGS sequence"/>
</dbReference>
<dbReference type="Pfam" id="PF13899">
    <property type="entry name" value="Thioredoxin_7"/>
    <property type="match status" value="1"/>
</dbReference>
<evidence type="ECO:0000256" key="1">
    <source>
        <dbReference type="SAM" id="SignalP"/>
    </source>
</evidence>
<dbReference type="AlphaFoldDB" id="A0A173MES6"/>
<accession>A0A173MES6</accession>
<gene>
    <name evidence="2" type="ORF">SAMN05421788_10613</name>
</gene>
<evidence type="ECO:0000313" key="2">
    <source>
        <dbReference type="EMBL" id="SIT23818.1"/>
    </source>
</evidence>
<evidence type="ECO:0000313" key="3">
    <source>
        <dbReference type="Proteomes" id="UP000186917"/>
    </source>
</evidence>
<keyword evidence="3" id="KW-1185">Reference proteome</keyword>
<dbReference type="RefSeq" id="WP_076380241.1">
    <property type="nucleotide sequence ID" value="NZ_AP017422.1"/>
</dbReference>
<dbReference type="OrthoDB" id="1033173at2"/>